<dbReference type="GeneID" id="54286931"/>
<dbReference type="InterPro" id="IPR024079">
    <property type="entry name" value="MetalloPept_cat_dom_sf"/>
</dbReference>
<dbReference type="GO" id="GO:0006508">
    <property type="term" value="P:proteolysis"/>
    <property type="evidence" value="ECO:0007669"/>
    <property type="project" value="UniProtKB-KW"/>
</dbReference>
<dbReference type="GO" id="GO:0008237">
    <property type="term" value="F:metallopeptidase activity"/>
    <property type="evidence" value="ECO:0007669"/>
    <property type="project" value="UniProtKB-KW"/>
</dbReference>
<accession>A0A6A5X863</accession>
<evidence type="ECO:0000256" key="6">
    <source>
        <dbReference type="ARBA" id="ARBA00023049"/>
    </source>
</evidence>
<dbReference type="GO" id="GO:0046872">
    <property type="term" value="F:metal ion binding"/>
    <property type="evidence" value="ECO:0007669"/>
    <property type="project" value="UniProtKB-KW"/>
</dbReference>
<comment type="cofactor">
    <cofactor evidence="1">
        <name>Zn(2+)</name>
        <dbReference type="ChEBI" id="CHEBI:29105"/>
    </cofactor>
</comment>
<protein>
    <recommendedName>
        <fullName evidence="10">Archaemetzincin-2</fullName>
    </recommendedName>
</protein>
<evidence type="ECO:0000256" key="1">
    <source>
        <dbReference type="ARBA" id="ARBA00001947"/>
    </source>
</evidence>
<evidence type="ECO:0000313" key="9">
    <source>
        <dbReference type="Proteomes" id="UP000799778"/>
    </source>
</evidence>
<name>A0A6A5X863_9PLEO</name>
<proteinExistence type="predicted"/>
<evidence type="ECO:0008006" key="10">
    <source>
        <dbReference type="Google" id="ProtNLM"/>
    </source>
</evidence>
<keyword evidence="5" id="KW-0862">Zinc</keyword>
<feature type="region of interest" description="Disordered" evidence="7">
    <location>
        <begin position="127"/>
        <end position="147"/>
    </location>
</feature>
<dbReference type="Gene3D" id="3.40.390.10">
    <property type="entry name" value="Collagenase (Catalytic Domain)"/>
    <property type="match status" value="1"/>
</dbReference>
<keyword evidence="9" id="KW-1185">Reference proteome</keyword>
<dbReference type="Pfam" id="PF07998">
    <property type="entry name" value="Peptidase_M54"/>
    <property type="match status" value="1"/>
</dbReference>
<dbReference type="AlphaFoldDB" id="A0A6A5X863"/>
<dbReference type="RefSeq" id="XP_033377477.1">
    <property type="nucleotide sequence ID" value="XM_033529534.1"/>
</dbReference>
<keyword evidence="2" id="KW-0645">Protease</keyword>
<keyword evidence="4" id="KW-0378">Hydrolase</keyword>
<feature type="compositionally biased region" description="Basic and acidic residues" evidence="7">
    <location>
        <begin position="137"/>
        <end position="147"/>
    </location>
</feature>
<dbReference type="SUPFAM" id="SSF55486">
    <property type="entry name" value="Metalloproteases ('zincins'), catalytic domain"/>
    <property type="match status" value="1"/>
</dbReference>
<dbReference type="Proteomes" id="UP000799778">
    <property type="component" value="Unassembled WGS sequence"/>
</dbReference>
<keyword evidence="6" id="KW-0482">Metalloprotease</keyword>
<evidence type="ECO:0000313" key="8">
    <source>
        <dbReference type="EMBL" id="KAF2009138.1"/>
    </source>
</evidence>
<dbReference type="OrthoDB" id="2365600at2759"/>
<dbReference type="InterPro" id="IPR012962">
    <property type="entry name" value="Pept_M54_archaemetzincn"/>
</dbReference>
<reference evidence="8" key="1">
    <citation type="journal article" date="2020" name="Stud. Mycol.">
        <title>101 Dothideomycetes genomes: a test case for predicting lifestyles and emergence of pathogens.</title>
        <authorList>
            <person name="Haridas S."/>
            <person name="Albert R."/>
            <person name="Binder M."/>
            <person name="Bloem J."/>
            <person name="Labutti K."/>
            <person name="Salamov A."/>
            <person name="Andreopoulos B."/>
            <person name="Baker S."/>
            <person name="Barry K."/>
            <person name="Bills G."/>
            <person name="Bluhm B."/>
            <person name="Cannon C."/>
            <person name="Castanera R."/>
            <person name="Culley D."/>
            <person name="Daum C."/>
            <person name="Ezra D."/>
            <person name="Gonzalez J."/>
            <person name="Henrissat B."/>
            <person name="Kuo A."/>
            <person name="Liang C."/>
            <person name="Lipzen A."/>
            <person name="Lutzoni F."/>
            <person name="Magnuson J."/>
            <person name="Mondo S."/>
            <person name="Nolan M."/>
            <person name="Ohm R."/>
            <person name="Pangilinan J."/>
            <person name="Park H.-J."/>
            <person name="Ramirez L."/>
            <person name="Alfaro M."/>
            <person name="Sun H."/>
            <person name="Tritt A."/>
            <person name="Yoshinaga Y."/>
            <person name="Zwiers L.-H."/>
            <person name="Turgeon B."/>
            <person name="Goodwin S."/>
            <person name="Spatafora J."/>
            <person name="Crous P."/>
            <person name="Grigoriev I."/>
        </authorList>
    </citation>
    <scope>NUCLEOTIDE SEQUENCE</scope>
    <source>
        <strain evidence="8">CBS 175.79</strain>
    </source>
</reference>
<evidence type="ECO:0000256" key="3">
    <source>
        <dbReference type="ARBA" id="ARBA00022723"/>
    </source>
</evidence>
<evidence type="ECO:0000256" key="7">
    <source>
        <dbReference type="SAM" id="MobiDB-lite"/>
    </source>
</evidence>
<evidence type="ECO:0000256" key="2">
    <source>
        <dbReference type="ARBA" id="ARBA00022670"/>
    </source>
</evidence>
<dbReference type="PANTHER" id="PTHR15910:SF1">
    <property type="entry name" value="ARCHAEMETZINCIN-2"/>
    <property type="match status" value="1"/>
</dbReference>
<dbReference type="CDD" id="cd11375">
    <property type="entry name" value="Peptidase_M54"/>
    <property type="match status" value="1"/>
</dbReference>
<sequence>MSRCCLHEHLQLECSAFAAEAGFVRADASERVAATTISGKLPPKSKRQRIEKDAKDLAHSYPGPLVLPWDDLNLDPDDEPQSFKEWLNMQSRNKPTQERHTIYVVEVPEVTDEVSFMSGWTKPILASDEVTNGKDGPPIEKPEFGKDLEPPVAEPIMDYIEAFYHGITVKRFDQPLRYISAEKKRERNPRRLPKCIKLAYGKRSMEISVRASRDGVFRAQLNLNDMLDAAIDILPDDAYAIILLVDHDIYEDEDDDYCCGRAYGGSRICVVQSARYNPLIDNREKIQHDHLWPMSHCKQYVDELCAEEDVLPIPAKADSRIEWGAIRKAVQAAEKISRPSSAEELQALWFSRVARTAVHELGHCFGMAHCVYYACNMQGTASMKEDGRQPPYFCPVCLTKVSFAVAVELQAGGEHQRLAYIKARNEKLTRFSDYWRDTALFAGFNAWLKDMLEHEV</sequence>
<evidence type="ECO:0000256" key="4">
    <source>
        <dbReference type="ARBA" id="ARBA00022801"/>
    </source>
</evidence>
<dbReference type="PANTHER" id="PTHR15910">
    <property type="entry name" value="ARCHAEMETZINCIN"/>
    <property type="match status" value="1"/>
</dbReference>
<keyword evidence="3" id="KW-0479">Metal-binding</keyword>
<evidence type="ECO:0000256" key="5">
    <source>
        <dbReference type="ARBA" id="ARBA00022833"/>
    </source>
</evidence>
<organism evidence="8 9">
    <name type="scientific">Aaosphaeria arxii CBS 175.79</name>
    <dbReference type="NCBI Taxonomy" id="1450172"/>
    <lineage>
        <taxon>Eukaryota</taxon>
        <taxon>Fungi</taxon>
        <taxon>Dikarya</taxon>
        <taxon>Ascomycota</taxon>
        <taxon>Pezizomycotina</taxon>
        <taxon>Dothideomycetes</taxon>
        <taxon>Pleosporomycetidae</taxon>
        <taxon>Pleosporales</taxon>
        <taxon>Pleosporales incertae sedis</taxon>
        <taxon>Aaosphaeria</taxon>
    </lineage>
</organism>
<dbReference type="EMBL" id="ML978079">
    <property type="protein sequence ID" value="KAF2009138.1"/>
    <property type="molecule type" value="Genomic_DNA"/>
</dbReference>
<gene>
    <name evidence="8" type="ORF">BU24DRAFT_428660</name>
</gene>